<evidence type="ECO:0000259" key="1">
    <source>
        <dbReference type="PROSITE" id="PS51671"/>
    </source>
</evidence>
<sequence length="251" mass="25544">MEMSGRHSSRMLLRLRVELPDRPGSLGQTARTLGVVGADIVSVVVLERAQGRAVDDFTVVWPASALVGRILVGLGAVPGVRVVGVWRCTELPAPIGRDVALLGQVAADPGRGLATLVDGVPGLVAADWAAVSVVDPAWAGAPASVPLTVRYASWGAPLAPALPDVAPLRPRAVTAPDGTHYVAVPFQRDGLVMIAARGGPDGPGRTAAADGAIPPPFHASEVDRLGQLVNAAAVVLGDNLIAGDAPVEHAA</sequence>
<dbReference type="InterPro" id="IPR045865">
    <property type="entry name" value="ACT-like_dom_sf"/>
</dbReference>
<reference evidence="2" key="1">
    <citation type="submission" date="2021-01" db="EMBL/GenBank/DDBJ databases">
        <title>Whole genome shotgun sequence of Virgisporangium aliadipatigenens NBRC 105644.</title>
        <authorList>
            <person name="Komaki H."/>
            <person name="Tamura T."/>
        </authorList>
    </citation>
    <scope>NUCLEOTIDE SEQUENCE</scope>
    <source>
        <strain evidence="2">NBRC 105644</strain>
    </source>
</reference>
<protein>
    <submittedName>
        <fullName evidence="2">Amino acid-binding protein</fullName>
    </submittedName>
</protein>
<dbReference type="AlphaFoldDB" id="A0A8J4DQF0"/>
<evidence type="ECO:0000313" key="3">
    <source>
        <dbReference type="Proteomes" id="UP000619260"/>
    </source>
</evidence>
<dbReference type="InterPro" id="IPR002912">
    <property type="entry name" value="ACT_dom"/>
</dbReference>
<comment type="caution">
    <text evidence="2">The sequence shown here is derived from an EMBL/GenBank/DDBJ whole genome shotgun (WGS) entry which is preliminary data.</text>
</comment>
<dbReference type="PROSITE" id="PS51671">
    <property type="entry name" value="ACT"/>
    <property type="match status" value="1"/>
</dbReference>
<dbReference type="Proteomes" id="UP000619260">
    <property type="component" value="Unassembled WGS sequence"/>
</dbReference>
<proteinExistence type="predicted"/>
<evidence type="ECO:0000313" key="2">
    <source>
        <dbReference type="EMBL" id="GIJ46975.1"/>
    </source>
</evidence>
<gene>
    <name evidence="2" type="ORF">Val02_38610</name>
</gene>
<dbReference type="EMBL" id="BOPF01000013">
    <property type="protein sequence ID" value="GIJ46975.1"/>
    <property type="molecule type" value="Genomic_DNA"/>
</dbReference>
<name>A0A8J4DQF0_9ACTN</name>
<organism evidence="2 3">
    <name type="scientific">Virgisporangium aliadipatigenens</name>
    <dbReference type="NCBI Taxonomy" id="741659"/>
    <lineage>
        <taxon>Bacteria</taxon>
        <taxon>Bacillati</taxon>
        <taxon>Actinomycetota</taxon>
        <taxon>Actinomycetes</taxon>
        <taxon>Micromonosporales</taxon>
        <taxon>Micromonosporaceae</taxon>
        <taxon>Virgisporangium</taxon>
    </lineage>
</organism>
<keyword evidence="3" id="KW-1185">Reference proteome</keyword>
<feature type="domain" description="ACT" evidence="1">
    <location>
        <begin position="14"/>
        <end position="85"/>
    </location>
</feature>
<accession>A0A8J4DQF0</accession>
<dbReference type="SUPFAM" id="SSF55021">
    <property type="entry name" value="ACT-like"/>
    <property type="match status" value="1"/>
</dbReference>